<dbReference type="STRING" id="545697.HMPREF0216_00915"/>
<dbReference type="HOGENOM" id="CLU_1955776_0_0_9"/>
<evidence type="ECO:0000313" key="2">
    <source>
        <dbReference type="EMBL" id="EKY28073.1"/>
    </source>
</evidence>
<name>L1QJC4_9CLOT</name>
<feature type="transmembrane region" description="Helical" evidence="1">
    <location>
        <begin position="34"/>
        <end position="51"/>
    </location>
</feature>
<comment type="caution">
    <text evidence="2">The sequence shown here is derived from an EMBL/GenBank/DDBJ whole genome shotgun (WGS) entry which is preliminary data.</text>
</comment>
<organism evidence="2 3">
    <name type="scientific">Clostridium celatum DSM 1785</name>
    <dbReference type="NCBI Taxonomy" id="545697"/>
    <lineage>
        <taxon>Bacteria</taxon>
        <taxon>Bacillati</taxon>
        <taxon>Bacillota</taxon>
        <taxon>Clostridia</taxon>
        <taxon>Eubacteriales</taxon>
        <taxon>Clostridiaceae</taxon>
        <taxon>Clostridium</taxon>
    </lineage>
</organism>
<keyword evidence="1" id="KW-1133">Transmembrane helix</keyword>
<feature type="transmembrane region" description="Helical" evidence="1">
    <location>
        <begin position="107"/>
        <end position="127"/>
    </location>
</feature>
<feature type="transmembrane region" description="Helical" evidence="1">
    <location>
        <begin position="9"/>
        <end position="28"/>
    </location>
</feature>
<keyword evidence="1" id="KW-0812">Transmembrane</keyword>
<dbReference type="AlphaFoldDB" id="L1QJC4"/>
<gene>
    <name evidence="2" type="ORF">HMPREF0216_00915</name>
</gene>
<sequence>MVMRRLFSILRIASFVALIIFLICKYVFSIELSIGLAISYPSILFLSWLYYKVLHKKYPNYKSTLIEYILMDDVSMFNMDTRRSMRLWNIWHFRNDKSSTRSFGEKVKVWILTSVILCILIGVVIAFI</sequence>
<dbReference type="EMBL" id="AMEZ01000026">
    <property type="protein sequence ID" value="EKY28073.1"/>
    <property type="molecule type" value="Genomic_DNA"/>
</dbReference>
<evidence type="ECO:0000256" key="1">
    <source>
        <dbReference type="SAM" id="Phobius"/>
    </source>
</evidence>
<reference evidence="2 3" key="1">
    <citation type="submission" date="2012-05" db="EMBL/GenBank/DDBJ databases">
        <authorList>
            <person name="Weinstock G."/>
            <person name="Sodergren E."/>
            <person name="Lobos E.A."/>
            <person name="Fulton L."/>
            <person name="Fulton R."/>
            <person name="Courtney L."/>
            <person name="Fronick C."/>
            <person name="O'Laughlin M."/>
            <person name="Godfrey J."/>
            <person name="Wilson R.M."/>
            <person name="Miner T."/>
            <person name="Farmer C."/>
            <person name="Delehaunty K."/>
            <person name="Cordes M."/>
            <person name="Minx P."/>
            <person name="Tomlinson C."/>
            <person name="Chen J."/>
            <person name="Wollam A."/>
            <person name="Pepin K.H."/>
            <person name="Bhonagiri V."/>
            <person name="Zhang X."/>
            <person name="Suruliraj S."/>
            <person name="Warren W."/>
            <person name="Mitreva M."/>
            <person name="Mardis E.R."/>
            <person name="Wilson R.K."/>
        </authorList>
    </citation>
    <scope>NUCLEOTIDE SEQUENCE [LARGE SCALE GENOMIC DNA]</scope>
    <source>
        <strain evidence="2 3">DSM 1785</strain>
    </source>
</reference>
<proteinExistence type="predicted"/>
<protein>
    <submittedName>
        <fullName evidence="2">Uncharacterized protein</fullName>
    </submittedName>
</protein>
<dbReference type="Proteomes" id="UP000010420">
    <property type="component" value="Unassembled WGS sequence"/>
</dbReference>
<keyword evidence="3" id="KW-1185">Reference proteome</keyword>
<keyword evidence="1" id="KW-0472">Membrane</keyword>
<evidence type="ECO:0000313" key="3">
    <source>
        <dbReference type="Proteomes" id="UP000010420"/>
    </source>
</evidence>
<accession>L1QJC4</accession>